<dbReference type="OrthoDB" id="264015at2759"/>
<evidence type="ECO:0000313" key="24">
    <source>
        <dbReference type="EMBL" id="KAJ2786973.1"/>
    </source>
</evidence>
<dbReference type="CDD" id="cd07035">
    <property type="entry name" value="TPP_PYR_POX_like"/>
    <property type="match status" value="1"/>
</dbReference>
<dbReference type="Pfam" id="PF02776">
    <property type="entry name" value="TPP_enzyme_N"/>
    <property type="match status" value="1"/>
</dbReference>
<dbReference type="Proteomes" id="UP001140172">
    <property type="component" value="Unassembled WGS sequence"/>
</dbReference>
<feature type="domain" description="Alpha-glycerophosphate oxidase C-terminal" evidence="23">
    <location>
        <begin position="489"/>
        <end position="615"/>
    </location>
</feature>
<evidence type="ECO:0000259" key="19">
    <source>
        <dbReference type="Pfam" id="PF00205"/>
    </source>
</evidence>
<evidence type="ECO:0000256" key="6">
    <source>
        <dbReference type="ARBA" id="ARBA00007812"/>
    </source>
</evidence>
<evidence type="ECO:0000256" key="16">
    <source>
        <dbReference type="ARBA" id="ARBA00044454"/>
    </source>
</evidence>
<evidence type="ECO:0000256" key="11">
    <source>
        <dbReference type="ARBA" id="ARBA00023002"/>
    </source>
</evidence>
<dbReference type="GO" id="GO:0004368">
    <property type="term" value="F:glycerol-3-phosphate dehydrogenase (quinone) activity"/>
    <property type="evidence" value="ECO:0007669"/>
    <property type="project" value="UniProtKB-EC"/>
</dbReference>
<dbReference type="GO" id="GO:0046395">
    <property type="term" value="P:carboxylic acid catabolic process"/>
    <property type="evidence" value="ECO:0007669"/>
    <property type="project" value="UniProtKB-ARBA"/>
</dbReference>
<keyword evidence="8" id="KW-0479">Metal-binding</keyword>
<dbReference type="InterPro" id="IPR012000">
    <property type="entry name" value="Thiamin_PyroP_enz_cen_dom"/>
</dbReference>
<dbReference type="Gene3D" id="3.30.9.10">
    <property type="entry name" value="D-Amino Acid Oxidase, subunit A, domain 2"/>
    <property type="match status" value="1"/>
</dbReference>
<evidence type="ECO:0000256" key="18">
    <source>
        <dbReference type="RuleBase" id="RU361217"/>
    </source>
</evidence>
<dbReference type="SUPFAM" id="SSF52518">
    <property type="entry name" value="Thiamin diphosphate-binding fold (THDP-binding)"/>
    <property type="match status" value="2"/>
</dbReference>
<keyword evidence="7 18" id="KW-0285">Flavoprotein</keyword>
<accession>A0A9W8LNA0</accession>
<dbReference type="PROSITE" id="PS00187">
    <property type="entry name" value="TPP_ENZYMES"/>
    <property type="match status" value="1"/>
</dbReference>
<dbReference type="PRINTS" id="PR01001">
    <property type="entry name" value="FADG3PDH"/>
</dbReference>
<evidence type="ECO:0000256" key="1">
    <source>
        <dbReference type="ARBA" id="ARBA00001946"/>
    </source>
</evidence>
<dbReference type="Pfam" id="PF00205">
    <property type="entry name" value="TPP_enzyme_M"/>
    <property type="match status" value="1"/>
</dbReference>
<dbReference type="GO" id="GO:0005739">
    <property type="term" value="C:mitochondrion"/>
    <property type="evidence" value="ECO:0007669"/>
    <property type="project" value="TreeGrafter"/>
</dbReference>
<evidence type="ECO:0000256" key="7">
    <source>
        <dbReference type="ARBA" id="ARBA00022630"/>
    </source>
</evidence>
<evidence type="ECO:0000256" key="3">
    <source>
        <dbReference type="ARBA" id="ARBA00001974"/>
    </source>
</evidence>
<dbReference type="FunFam" id="3.40.50.1220:FF:000006">
    <property type="entry name" value="2-hydroxyacyl-CoA lyase 1"/>
    <property type="match status" value="1"/>
</dbReference>
<dbReference type="InterPro" id="IPR011766">
    <property type="entry name" value="TPP_enzyme_TPP-bd"/>
</dbReference>
<evidence type="ECO:0000256" key="2">
    <source>
        <dbReference type="ARBA" id="ARBA00001964"/>
    </source>
</evidence>
<keyword evidence="25" id="KW-1185">Reference proteome</keyword>
<dbReference type="SUPFAM" id="SSF51905">
    <property type="entry name" value="FAD/NAD(P)-binding domain"/>
    <property type="match status" value="1"/>
</dbReference>
<dbReference type="GO" id="GO:0000287">
    <property type="term" value="F:magnesium ion binding"/>
    <property type="evidence" value="ECO:0007669"/>
    <property type="project" value="InterPro"/>
</dbReference>
<comment type="similarity">
    <text evidence="5 18">Belongs to the FAD-dependent glycerol-3-phosphate dehydrogenase family.</text>
</comment>
<dbReference type="GO" id="GO:0030976">
    <property type="term" value="F:thiamine pyrophosphate binding"/>
    <property type="evidence" value="ECO:0007669"/>
    <property type="project" value="InterPro"/>
</dbReference>
<evidence type="ECO:0000313" key="25">
    <source>
        <dbReference type="Proteomes" id="UP001140172"/>
    </source>
</evidence>
<dbReference type="FunFam" id="3.30.9.10:FF:000001">
    <property type="entry name" value="Glycerol-3-phosphate dehydrogenase"/>
    <property type="match status" value="1"/>
</dbReference>
<name>A0A9W8LNA0_9FUNG</name>
<evidence type="ECO:0000256" key="12">
    <source>
        <dbReference type="ARBA" id="ARBA00023052"/>
    </source>
</evidence>
<keyword evidence="10" id="KW-0460">Magnesium</keyword>
<dbReference type="Pfam" id="PF16901">
    <property type="entry name" value="DAO_C"/>
    <property type="match status" value="1"/>
</dbReference>
<evidence type="ECO:0000259" key="21">
    <source>
        <dbReference type="Pfam" id="PF02775"/>
    </source>
</evidence>
<dbReference type="InterPro" id="IPR038299">
    <property type="entry name" value="DAO_C_sf"/>
</dbReference>
<comment type="cofactor">
    <cofactor evidence="2">
        <name>thiamine diphosphate</name>
        <dbReference type="ChEBI" id="CHEBI:58937"/>
    </cofactor>
</comment>
<comment type="caution">
    <text evidence="24">The sequence shown here is derived from an EMBL/GenBank/DDBJ whole genome shotgun (WGS) entry which is preliminary data.</text>
</comment>
<dbReference type="PROSITE" id="PS00978">
    <property type="entry name" value="FAD_G3PDH_2"/>
    <property type="match status" value="1"/>
</dbReference>
<dbReference type="FunFam" id="1.10.8.870:FF:000010">
    <property type="entry name" value="Glycerol-3-phosphate dehydrogenase"/>
    <property type="match status" value="1"/>
</dbReference>
<sequence length="1325" mass="144615">MWRHQTAQKVVKYTAASAAVAAATYGTVQYYQQHRKQRSALFALGSPVYADPLQTPTPPGMRPHAFWTPPSRQEMLNDLKGLSRDGSGEKTEGEREFDVLVIGGGATGAGCTLDAATRGLRVAMVERDDFASGTSSKSTKLVHGGVRYLQKAIMGLDYEQWKMVREALHERKTFLNIAPYLSNELPILLPVYTWWQLPYFWIGCKMYDLLAGKQGITGSYALGRSKTLENFPMLRADGLVGSLVYFDGQHNDARMNAALAVTAAAHGAVVANHVEVTSLIKERDDAGRERVRGAMVRDNETGAEWAVRARGVINATGPFSDAILKMDEPQMADIVAPSSGVHLVLPSYFSPKNMGMLDPATTDGRVVFFLPWEGGVVAGTTDTRCEVAADPKPSEKEIEWILAEIRRFLSPEVKIRRGDVLSAWAGIRPLVRDPKAQNTKDLVRNHMIHESDSGLITIAGGKWTTYREMAKETVDRAVASFALRPLRDCQTEHVRLIGSHAWSDTMFIKLVQSFGVDLDVAQHLAHNYGDRAWAVCALADRSAQQAALGERIHPRYPFVDAEVRYAVQYEYALSAVDVIARRTRLAFLDAQAARDALPKVIDIMAAELHWDATRRQREMRKALEYLTTMGLPDSILSEDAAAAAPAAAKDARRSGVTNVHTTRTLDLVDPASYYRRGVFSAEEIGAILAAFSEFDRQGDGHIVVADVLPMFDRINVPVPEGGVERYLQAAGVDQADMRASVEVEQVFDVLGEIKEAVNAKGRAPRGELNLNQIPTHRSGGGILARSLAHQGVRVVFGIVGIPVVDIAEALQASGIRFISFRNEQSCSYAASAWGYLTQTPGVCLVVSGPGVVHALAGLVNSQVNTWPLVLIGGSCETSLEGAGAFQECLQVEMCRPYTKYSARPHSLQGIPKTVERAFRHALVGRPGAAYIDLPADYIQGHAEASNVPEAPRVRPTFAQADPADIARAAELLSHAKRPLIIVGKGAAYARAEEQVRRLVEKYQAPFLPTPMGKGVVPDGHPRNAASARSSVLKSADVILLLGARLNWILHFGQRFHTDAKIIQVDVHAEEIGCSVEVQVALQGHLPLVVQQLTDALQGPFVPNPDSDEYLVALAEHSRVNAGKQQAKYRSDALPMTYHRAFYEIKQKLPADVVLVSEGANTMDIARTVYDFQNPRRRLDCATFANMGVGLGFAIAAQIHYPESHVVAIVGDSAFGFSAMELETAVRSHLPLVIIVINNNGIYFGLDQHEYDALESQGRLPATALRPDIRYEMFAEAVGGKGHLVSTPEALSAAVEASLQHKGLSLINCLIAPGGYQKLDFAWMAK</sequence>
<comment type="catalytic activity">
    <reaction evidence="18">
        <text>a quinone + sn-glycerol 3-phosphate = dihydroxyacetone phosphate + a quinol</text>
        <dbReference type="Rhea" id="RHEA:18977"/>
        <dbReference type="ChEBI" id="CHEBI:24646"/>
        <dbReference type="ChEBI" id="CHEBI:57597"/>
        <dbReference type="ChEBI" id="CHEBI:57642"/>
        <dbReference type="ChEBI" id="CHEBI:132124"/>
        <dbReference type="EC" id="1.1.5.3"/>
    </reaction>
</comment>
<dbReference type="EC" id="1.1.5.3" evidence="18"/>
<dbReference type="PROSITE" id="PS00977">
    <property type="entry name" value="FAD_G3PDH_1"/>
    <property type="match status" value="1"/>
</dbReference>
<comment type="catalytic activity">
    <reaction evidence="15">
        <text>a 2-hydroxy-3-methyl fatty acyl-CoA = a 2-methyl-branched fatty aldehyde + formyl-CoA</text>
        <dbReference type="Rhea" id="RHEA:25375"/>
        <dbReference type="ChEBI" id="CHEBI:49188"/>
        <dbReference type="ChEBI" id="CHEBI:57376"/>
        <dbReference type="ChEBI" id="CHEBI:58783"/>
        <dbReference type="EC" id="4.1.2.63"/>
    </reaction>
    <physiologicalReaction direction="left-to-right" evidence="15">
        <dbReference type="Rhea" id="RHEA:25376"/>
    </physiologicalReaction>
</comment>
<dbReference type="SUPFAM" id="SSF54373">
    <property type="entry name" value="FAD-linked reductases, C-terminal domain"/>
    <property type="match status" value="1"/>
</dbReference>
<comment type="similarity">
    <text evidence="6">Belongs to the TPP enzyme family.</text>
</comment>
<evidence type="ECO:0000256" key="10">
    <source>
        <dbReference type="ARBA" id="ARBA00022842"/>
    </source>
</evidence>
<keyword evidence="13" id="KW-0576">Peroxisome</keyword>
<dbReference type="InterPro" id="IPR006076">
    <property type="entry name" value="FAD-dep_OxRdtase"/>
</dbReference>
<evidence type="ECO:0000259" key="22">
    <source>
        <dbReference type="Pfam" id="PF02776"/>
    </source>
</evidence>
<dbReference type="Gene3D" id="3.40.50.970">
    <property type="match status" value="2"/>
</dbReference>
<dbReference type="PANTHER" id="PTHR11985:SF15">
    <property type="entry name" value="GLYCEROL-3-PHOSPHATE DEHYDROGENASE, MITOCHONDRIAL"/>
    <property type="match status" value="1"/>
</dbReference>
<dbReference type="GO" id="GO:0006072">
    <property type="term" value="P:glycerol-3-phosphate metabolic process"/>
    <property type="evidence" value="ECO:0007669"/>
    <property type="project" value="UniProtKB-UniRule"/>
</dbReference>
<feature type="domain" description="Thiamine pyrophosphate enzyme central" evidence="19">
    <location>
        <begin position="965"/>
        <end position="1092"/>
    </location>
</feature>
<dbReference type="SUPFAM" id="SSF52467">
    <property type="entry name" value="DHS-like NAD/FAD-binding domain"/>
    <property type="match status" value="1"/>
</dbReference>
<dbReference type="InterPro" id="IPR012001">
    <property type="entry name" value="Thiamin_PyroP_enz_TPP-bd_dom"/>
</dbReference>
<feature type="domain" description="Thiamine pyrophosphate enzyme N-terminal TPP-binding" evidence="22">
    <location>
        <begin position="779"/>
        <end position="893"/>
    </location>
</feature>
<evidence type="ECO:0000259" key="23">
    <source>
        <dbReference type="Pfam" id="PF16901"/>
    </source>
</evidence>
<evidence type="ECO:0000259" key="20">
    <source>
        <dbReference type="Pfam" id="PF01266"/>
    </source>
</evidence>
<evidence type="ECO:0000256" key="9">
    <source>
        <dbReference type="ARBA" id="ARBA00022827"/>
    </source>
</evidence>
<dbReference type="InterPro" id="IPR036188">
    <property type="entry name" value="FAD/NAD-bd_sf"/>
</dbReference>
<comment type="subcellular location">
    <subcellularLocation>
        <location evidence="4">Peroxisome</location>
    </subcellularLocation>
</comment>
<dbReference type="InterPro" id="IPR000399">
    <property type="entry name" value="TPP-bd_CS"/>
</dbReference>
<dbReference type="FunFam" id="3.40.50.970:FF:000054">
    <property type="entry name" value="Putative 2-hydroxyphytanoyl-CoA lyase"/>
    <property type="match status" value="1"/>
</dbReference>
<comment type="cofactor">
    <cofactor evidence="3 18">
        <name>FAD</name>
        <dbReference type="ChEBI" id="CHEBI:57692"/>
    </cofactor>
</comment>
<dbReference type="Gene3D" id="3.40.50.1220">
    <property type="entry name" value="TPP-binding domain"/>
    <property type="match status" value="1"/>
</dbReference>
<evidence type="ECO:0000256" key="17">
    <source>
        <dbReference type="ARBA" id="ARBA00059692"/>
    </source>
</evidence>
<gene>
    <name evidence="24" type="primary">GUT2</name>
    <name evidence="24" type="ORF">GGI15_001079</name>
</gene>
<dbReference type="GO" id="GO:0005777">
    <property type="term" value="C:peroxisome"/>
    <property type="evidence" value="ECO:0007669"/>
    <property type="project" value="UniProtKB-SubCell"/>
</dbReference>
<dbReference type="GO" id="GO:0106359">
    <property type="term" value="F:2-hydroxyacyl-CoA lyase activity"/>
    <property type="evidence" value="ECO:0007669"/>
    <property type="project" value="UniProtKB-EC"/>
</dbReference>
<evidence type="ECO:0000256" key="15">
    <source>
        <dbReference type="ARBA" id="ARBA00044451"/>
    </source>
</evidence>
<comment type="cofactor">
    <cofactor evidence="1">
        <name>Mg(2+)</name>
        <dbReference type="ChEBI" id="CHEBI:18420"/>
    </cofactor>
</comment>
<organism evidence="24 25">
    <name type="scientific">Coemansia interrupta</name>
    <dbReference type="NCBI Taxonomy" id="1126814"/>
    <lineage>
        <taxon>Eukaryota</taxon>
        <taxon>Fungi</taxon>
        <taxon>Fungi incertae sedis</taxon>
        <taxon>Zoopagomycota</taxon>
        <taxon>Kickxellomycotina</taxon>
        <taxon>Kickxellomycetes</taxon>
        <taxon>Kickxellales</taxon>
        <taxon>Kickxellaceae</taxon>
        <taxon>Coemansia</taxon>
    </lineage>
</organism>
<evidence type="ECO:0000256" key="5">
    <source>
        <dbReference type="ARBA" id="ARBA00007330"/>
    </source>
</evidence>
<dbReference type="Gene3D" id="3.50.50.60">
    <property type="entry name" value="FAD/NAD(P)-binding domain"/>
    <property type="match status" value="1"/>
</dbReference>
<keyword evidence="14" id="KW-0456">Lyase</keyword>
<comment type="catalytic activity">
    <reaction evidence="16">
        <text>an (R)-2-hydroxy-long-chain-fatty acyl-CoA = a long-chain fatty aldehyde + formyl-CoA</text>
        <dbReference type="Rhea" id="RHEA:67444"/>
        <dbReference type="ChEBI" id="CHEBI:17176"/>
        <dbReference type="ChEBI" id="CHEBI:57376"/>
        <dbReference type="ChEBI" id="CHEBI:170012"/>
        <dbReference type="EC" id="4.1.2.63"/>
    </reaction>
    <physiologicalReaction direction="left-to-right" evidence="16">
        <dbReference type="Rhea" id="RHEA:67445"/>
    </physiologicalReaction>
</comment>
<dbReference type="InterPro" id="IPR000447">
    <property type="entry name" value="G3P_DH_FAD-dep"/>
</dbReference>
<dbReference type="InterPro" id="IPR029035">
    <property type="entry name" value="DHS-like_NAD/FAD-binding_dom"/>
</dbReference>
<evidence type="ECO:0000256" key="13">
    <source>
        <dbReference type="ARBA" id="ARBA00023140"/>
    </source>
</evidence>
<keyword evidence="9" id="KW-0274">FAD</keyword>
<dbReference type="EMBL" id="JANBUM010000037">
    <property type="protein sequence ID" value="KAJ2786973.1"/>
    <property type="molecule type" value="Genomic_DNA"/>
</dbReference>
<protein>
    <recommendedName>
        <fullName evidence="18">Glycerol-3-phosphate dehydrogenase</fullName>
        <ecNumber evidence="18">1.1.5.3</ecNumber>
    </recommendedName>
</protein>
<comment type="function">
    <text evidence="17">Catalyzes a carbon-carbon cleavage reaction; cleaves a 2-hydroxy-3-methylacyl-CoA into formyl-CoA and a 2-methyl-branched fatty aldehyde.</text>
</comment>
<reference evidence="24" key="1">
    <citation type="submission" date="2022-07" db="EMBL/GenBank/DDBJ databases">
        <title>Phylogenomic reconstructions and comparative analyses of Kickxellomycotina fungi.</title>
        <authorList>
            <person name="Reynolds N.K."/>
            <person name="Stajich J.E."/>
            <person name="Barry K."/>
            <person name="Grigoriev I.V."/>
            <person name="Crous P."/>
            <person name="Smith M.E."/>
        </authorList>
    </citation>
    <scope>NUCLEOTIDE SEQUENCE</scope>
    <source>
        <strain evidence="24">BCRC 34489</strain>
    </source>
</reference>
<dbReference type="InterPro" id="IPR031656">
    <property type="entry name" value="DAO_C"/>
</dbReference>
<dbReference type="Pfam" id="PF01266">
    <property type="entry name" value="DAO"/>
    <property type="match status" value="1"/>
</dbReference>
<feature type="domain" description="FAD dependent oxidoreductase" evidence="20">
    <location>
        <begin position="98"/>
        <end position="467"/>
    </location>
</feature>
<dbReference type="Gene3D" id="1.10.8.870">
    <property type="entry name" value="Alpha-glycerophosphate oxidase, cap domain"/>
    <property type="match status" value="1"/>
</dbReference>
<feature type="domain" description="Thiamine pyrophosphate enzyme TPP-binding" evidence="21">
    <location>
        <begin position="1158"/>
        <end position="1308"/>
    </location>
</feature>
<dbReference type="CDD" id="cd02004">
    <property type="entry name" value="TPP_BZL_OCoD_HPCL"/>
    <property type="match status" value="1"/>
</dbReference>
<dbReference type="Pfam" id="PF02775">
    <property type="entry name" value="TPP_enzyme_C"/>
    <property type="match status" value="1"/>
</dbReference>
<evidence type="ECO:0000256" key="4">
    <source>
        <dbReference type="ARBA" id="ARBA00004275"/>
    </source>
</evidence>
<keyword evidence="11 18" id="KW-0560">Oxidoreductase</keyword>
<dbReference type="PANTHER" id="PTHR11985">
    <property type="entry name" value="GLYCEROL-3-PHOSPHATE DEHYDROGENASE"/>
    <property type="match status" value="1"/>
</dbReference>
<evidence type="ECO:0000256" key="8">
    <source>
        <dbReference type="ARBA" id="ARBA00022723"/>
    </source>
</evidence>
<evidence type="ECO:0000256" key="14">
    <source>
        <dbReference type="ARBA" id="ARBA00023239"/>
    </source>
</evidence>
<keyword evidence="12" id="KW-0786">Thiamine pyrophosphate</keyword>
<proteinExistence type="inferred from homology"/>
<dbReference type="InterPro" id="IPR029061">
    <property type="entry name" value="THDP-binding"/>
</dbReference>